<dbReference type="InterPro" id="IPR056199">
    <property type="entry name" value="SPEF2_C"/>
</dbReference>
<evidence type="ECO:0000313" key="5">
    <source>
        <dbReference type="Proteomes" id="UP000317494"/>
    </source>
</evidence>
<dbReference type="InterPro" id="IPR001715">
    <property type="entry name" value="CH_dom"/>
</dbReference>
<keyword evidence="4" id="KW-0418">Kinase</keyword>
<dbReference type="STRING" id="286115.A0A507DIA9"/>
<dbReference type="PANTHER" id="PTHR14919">
    <property type="entry name" value="KPL2-RELATED"/>
    <property type="match status" value="1"/>
</dbReference>
<sequence length="1844" mass="205625">MSLILSSWLNDDVKLSRKVSPTELDSAFRTGYLLGELLYKAGVINDFAAVYTPLDGPDACIRNFTALERTLRDKLGVKLSSNDAMDLIKAKPGCAANLLLALRTALVTQRAPVVAPSKSPALLRGSSTSIVSGSPDTVPGGRSLVIKFDSDARRKFSEKDHEFFAEMLKSKLKRTDGMPMKPKSAENSPASKALESPTSKLVARRFLHPSTNDKSSPKNSTLKTRRSSVDPSSEEVVRSIQGVAPAVEPPQKVNESADLEATRARQIELEQRRRKAAAKNVESRIATFEKAIGDISPAPLEHGGSVEFAPIDDAKEIRKFMTVRAHLEPASHIKILKSQVLSDKGRKQENQEYLESLRIRKREEEAARRDRELRRRQEIIAQKQDMDKTQEQKIDEVVLARLMRQSKQERRIAEQLMQVRREKEVMRENRVFREMQYAQQRYRDNEMENGREAELARCAKEEYETLAAIQMQQHREILSRRTLEKRKKHTEFCSHLVWQFVELATKISEYRMLNDGKDVPIKVVREWKTLFLNGHPLEPKYELKLEKDAANNLSDVVQQMCPPLQASQVGNVLDTRRQQDIVHGIELLDSTEFNDYLNASGDWAGPGESELGVKKNELLAALVDNILALSQPPASTEMSKARNVRLRLCILGRRYSGQRTLSARLAAAYGLQVLIIEDIVKDAIETFKSKSGSSSRPVTPGITLTDRLPSLAELGKKLEMSMLEGSKPDDTVVAGVIALAIKACEEQGRGWVICNFPKSRNEAQLLERYLSGYDEPKPVKPGSLKRGEKGASSANNGAQSKPIVSELRRSLIAPVTNSVNDPPPKPPCSALDAVFLLNIDNNVAIRRAAGRRVDPVTGTIYHLEFNLPPSEQYGILDRLVTLPDSANETAQIQNQLAIFEEEELGLIDWFNKFQNLHVVDGNQLPAEVLQNVQSTLHAVVERIDREAKSSKPVAVPSETPSLVPPAKENEVGAIQLQVQPTITPPPAVSPTAPQLEDPPAEVPRPKTPRRDSRSAASRPPSPGKEGKSARAVSPPKESRVAPPPSQGANGLIETQPPLLPTPTLLMPPSVPPTLLRSAGVDGKRIPSKDLIETLSDQWTIIETTYTDEIKFILRSLRREREFILRHFYEQKVAFKRFLERPDRRQAVVDLFQKEFNEIEGDLRYDNDVKAELHQRVEELKEKLWDLSDMRREEADAERLAIIEDRWVEDHMLILTNCYIAAVQAEVERYVGTRQIVLDYYRDAYSALLLDYEKFQVRIPIATARHAPPAEMTLSAYDLHRTTSSHRRAETAFDPPKQGTIVTPSKPAIKASTPAATTTAVKDIKRGPAPTARSTPAVPTYAETEATMLVDLQKAADAATSIPVPNADTLAGGKKDGHVGRRAETANAEDKISAEYDPEIPSECLKTLELEDQLYRWRVERLKQRAFNDIKELRAKSVDAFAALTEWTNQRFQAELDGVRDISVYIREAIESESKLPVALVLEGPRFTIEKDVLTFEPEPEPRPGSPVERRSPDQFAIAQIAGLAIKFRAIAPSGTIPIKDFIGALEHTALTDRTSLPENLGNPTLQEQIANSLDFFDTGFVSWRRFLITATNILPVVGDESLVNLARRYRSCSSYRDGKIEQNDFMLIPLWFENRSEINARKFNRPAKLKRALCVIFGDGQLQTETPMGLEVSVEESDESIVVITPNRDTTAESAQNDGIASDERAATVDVLEFLLYCCSDFSPKDGLMKAIGVMSTLTDATVEDFFKVFHLGVTRLPMSQRVADADVVGDPYPKALLRRIVESMSREDDVYDAFAKSARGIENPASVLACCLYELADVVLVATKSRPSTGVDKLQQPHSAAGL</sequence>
<feature type="region of interest" description="Disordered" evidence="2">
    <location>
        <begin position="981"/>
        <end position="1062"/>
    </location>
</feature>
<dbReference type="InterPro" id="IPR027417">
    <property type="entry name" value="P-loop_NTPase"/>
</dbReference>
<dbReference type="EMBL" id="QEAN01000056">
    <property type="protein sequence ID" value="TPX51313.1"/>
    <property type="molecule type" value="Genomic_DNA"/>
</dbReference>
<dbReference type="InterPro" id="IPR010441">
    <property type="entry name" value="CH_2"/>
</dbReference>
<feature type="compositionally biased region" description="Polar residues" evidence="2">
    <location>
        <begin position="209"/>
        <end position="222"/>
    </location>
</feature>
<evidence type="ECO:0000256" key="2">
    <source>
        <dbReference type="SAM" id="MobiDB-lite"/>
    </source>
</evidence>
<feature type="region of interest" description="Disordered" evidence="2">
    <location>
        <begin position="947"/>
        <end position="967"/>
    </location>
</feature>
<dbReference type="Proteomes" id="UP000317494">
    <property type="component" value="Unassembled WGS sequence"/>
</dbReference>
<dbReference type="Gene3D" id="3.40.50.300">
    <property type="entry name" value="P-loop containing nucleotide triphosphate hydrolases"/>
    <property type="match status" value="1"/>
</dbReference>
<evidence type="ECO:0000256" key="1">
    <source>
        <dbReference type="ARBA" id="ARBA00007220"/>
    </source>
</evidence>
<feature type="region of interest" description="Disordered" evidence="2">
    <location>
        <begin position="1287"/>
        <end position="1320"/>
    </location>
</feature>
<feature type="region of interest" description="Disordered" evidence="2">
    <location>
        <begin position="174"/>
        <end position="235"/>
    </location>
</feature>
<dbReference type="Pfam" id="PF22946">
    <property type="entry name" value="SPEF2_D5"/>
    <property type="match status" value="1"/>
</dbReference>
<organism evidence="4 5">
    <name type="scientific">Synchytrium endobioticum</name>
    <dbReference type="NCBI Taxonomy" id="286115"/>
    <lineage>
        <taxon>Eukaryota</taxon>
        <taxon>Fungi</taxon>
        <taxon>Fungi incertae sedis</taxon>
        <taxon>Chytridiomycota</taxon>
        <taxon>Chytridiomycota incertae sedis</taxon>
        <taxon>Chytridiomycetes</taxon>
        <taxon>Synchytriales</taxon>
        <taxon>Synchytriaceae</taxon>
        <taxon>Synchytrium</taxon>
    </lineage>
</organism>
<name>A0A507DIA9_9FUNG</name>
<evidence type="ECO:0000259" key="3">
    <source>
        <dbReference type="PROSITE" id="PS50021"/>
    </source>
</evidence>
<proteinExistence type="inferred from homology"/>
<accession>A0A507DIA9</accession>
<comment type="caution">
    <text evidence="4">The sequence shown here is derived from an EMBL/GenBank/DDBJ whole genome shotgun (WGS) entry which is preliminary data.</text>
</comment>
<dbReference type="GO" id="GO:0005737">
    <property type="term" value="C:cytoplasm"/>
    <property type="evidence" value="ECO:0007669"/>
    <property type="project" value="UniProtKB-ARBA"/>
</dbReference>
<dbReference type="GO" id="GO:0004017">
    <property type="term" value="F:AMP kinase activity"/>
    <property type="evidence" value="ECO:0007669"/>
    <property type="project" value="InterPro"/>
</dbReference>
<evidence type="ECO:0000313" key="4">
    <source>
        <dbReference type="EMBL" id="TPX51313.1"/>
    </source>
</evidence>
<gene>
    <name evidence="4" type="ORF">SeMB42_g01963</name>
</gene>
<dbReference type="SUPFAM" id="SSF57774">
    <property type="entry name" value="Microbial and mitochondrial ADK, insert 'zinc finger' domain"/>
    <property type="match status" value="1"/>
</dbReference>
<comment type="similarity">
    <text evidence="1">Belongs to the adenylate kinase family.</text>
</comment>
<dbReference type="VEuPathDB" id="FungiDB:SeMB42_g01963"/>
<feature type="region of interest" description="Disordered" evidence="2">
    <location>
        <begin position="1366"/>
        <end position="1385"/>
    </location>
</feature>
<reference evidence="4 5" key="1">
    <citation type="journal article" date="2019" name="Sci. Rep.">
        <title>Comparative genomics of chytrid fungi reveal insights into the obligate biotrophic and pathogenic lifestyle of Synchytrium endobioticum.</title>
        <authorList>
            <person name="van de Vossenberg B.T.L.H."/>
            <person name="Warris S."/>
            <person name="Nguyen H.D.T."/>
            <person name="van Gent-Pelzer M.P.E."/>
            <person name="Joly D.L."/>
            <person name="van de Geest H.C."/>
            <person name="Bonants P.J.M."/>
            <person name="Smith D.S."/>
            <person name="Levesque C.A."/>
            <person name="van der Lee T.A.J."/>
        </authorList>
    </citation>
    <scope>NUCLEOTIDE SEQUENCE [LARGE SCALE GENOMIC DNA]</scope>
    <source>
        <strain evidence="4 5">MB42</strain>
    </source>
</reference>
<feature type="region of interest" description="Disordered" evidence="2">
    <location>
        <begin position="777"/>
        <end position="800"/>
    </location>
</feature>
<keyword evidence="4" id="KW-0808">Transferase</keyword>
<dbReference type="InterPro" id="IPR054517">
    <property type="entry name" value="SPEF2_D5"/>
</dbReference>
<dbReference type="Pfam" id="PF06294">
    <property type="entry name" value="CH_2"/>
    <property type="match status" value="1"/>
</dbReference>
<feature type="domain" description="Calponin-homology (CH)" evidence="3">
    <location>
        <begin position="1"/>
        <end position="107"/>
    </location>
</feature>
<dbReference type="SUPFAM" id="SSF52540">
    <property type="entry name" value="P-loop containing nucleoside triphosphate hydrolases"/>
    <property type="match status" value="1"/>
</dbReference>
<dbReference type="PANTHER" id="PTHR14919:SF0">
    <property type="entry name" value="SPERM FLAGELLAR PROTEIN 2"/>
    <property type="match status" value="1"/>
</dbReference>
<feature type="compositionally biased region" description="Basic and acidic residues" evidence="2">
    <location>
        <begin position="1372"/>
        <end position="1385"/>
    </location>
</feature>
<keyword evidence="5" id="KW-1185">Reference proteome</keyword>
<dbReference type="Pfam" id="PF24082">
    <property type="entry name" value="SPEF2_C"/>
    <property type="match status" value="1"/>
</dbReference>
<dbReference type="PROSITE" id="PS50021">
    <property type="entry name" value="CH"/>
    <property type="match status" value="1"/>
</dbReference>
<dbReference type="Gene3D" id="1.10.418.10">
    <property type="entry name" value="Calponin-like domain"/>
    <property type="match status" value="1"/>
</dbReference>
<dbReference type="InterPro" id="IPR036872">
    <property type="entry name" value="CH_dom_sf"/>
</dbReference>
<dbReference type="InterPro" id="IPR052634">
    <property type="entry name" value="Sperm_flagellar-bone_growth"/>
</dbReference>
<dbReference type="InterPro" id="IPR036193">
    <property type="entry name" value="ADK_active_lid_dom_sf"/>
</dbReference>
<protein>
    <submittedName>
        <fullName evidence="4">Adenylate kinase</fullName>
    </submittedName>
</protein>